<keyword evidence="3" id="KW-0378">Hydrolase</keyword>
<protein>
    <recommendedName>
        <fullName evidence="2">mannan endo-1,4-beta-mannosidase</fullName>
        <ecNumber evidence="2">3.2.1.78</ecNumber>
    </recommendedName>
</protein>
<gene>
    <name evidence="6" type="ORF">ACFS6H_14975</name>
</gene>
<dbReference type="EC" id="3.2.1.78" evidence="2"/>
<sequence>MMLPVQAQSTAFVKVNAHQFVINKKPYYFMGTNYWYGAILGMDKSHGGDRARLIKELDFLQKNGVTNLRAMAAVEGSGYVNGVNRVQPALQQAPGVFDEKLLEGLDFLLAEMGKRNMKAVLFLSNNWEWSGGFLQYVNWYGLVADSVVQRKLNWNEQRDITARFYSCVSCKEAYLEQVKYIVGRKNKITRKLYSNDPTIMAWELANEPRPMRAAANTDYAEWITEAAAYIKSLDKNHLVTIGHEGYMATDGDMELFEKIHTDKNIDYLAIHIWAKNWGWFKGNDFSGMIDTLQQRALDYITVHEKVAAKIKKPLVIEEFGLPRDAHGFTTDVSTRLRDQYFSAIFGAFYSSKTKKGVIGGVNFWAFGGTARPVKGQVYWKEGDDLSGDPPMEEQGLNSVFDNDHTTWELIRKYAK</sequence>
<feature type="domain" description="Glycoside hydrolase family 5" evidence="5">
    <location>
        <begin position="11"/>
        <end position="415"/>
    </location>
</feature>
<dbReference type="InterPro" id="IPR001547">
    <property type="entry name" value="Glyco_hydro_5"/>
</dbReference>
<accession>A0ABW6A7X9</accession>
<dbReference type="RefSeq" id="WP_386100530.1">
    <property type="nucleotide sequence ID" value="NZ_JBHUOZ010000003.1"/>
</dbReference>
<proteinExistence type="predicted"/>
<evidence type="ECO:0000313" key="6">
    <source>
        <dbReference type="EMBL" id="MFD2921026.1"/>
    </source>
</evidence>
<keyword evidence="4" id="KW-0326">Glycosidase</keyword>
<evidence type="ECO:0000256" key="1">
    <source>
        <dbReference type="ARBA" id="ARBA00001678"/>
    </source>
</evidence>
<name>A0ABW6A7X9_9BACT</name>
<evidence type="ECO:0000313" key="7">
    <source>
        <dbReference type="Proteomes" id="UP001597511"/>
    </source>
</evidence>
<keyword evidence="7" id="KW-1185">Reference proteome</keyword>
<dbReference type="Gene3D" id="3.20.20.80">
    <property type="entry name" value="Glycosidases"/>
    <property type="match status" value="1"/>
</dbReference>
<comment type="catalytic activity">
    <reaction evidence="1">
        <text>Random hydrolysis of (1-&gt;4)-beta-D-mannosidic linkages in mannans, galactomannans and glucomannans.</text>
        <dbReference type="EC" id="3.2.1.78"/>
    </reaction>
</comment>
<reference evidence="7" key="1">
    <citation type="journal article" date="2019" name="Int. J. Syst. Evol. Microbiol.">
        <title>The Global Catalogue of Microorganisms (GCM) 10K type strain sequencing project: providing services to taxonomists for standard genome sequencing and annotation.</title>
        <authorList>
            <consortium name="The Broad Institute Genomics Platform"/>
            <consortium name="The Broad Institute Genome Sequencing Center for Infectious Disease"/>
            <person name="Wu L."/>
            <person name="Ma J."/>
        </authorList>
    </citation>
    <scope>NUCLEOTIDE SEQUENCE [LARGE SCALE GENOMIC DNA]</scope>
    <source>
        <strain evidence="7">KCTC 23299</strain>
    </source>
</reference>
<dbReference type="SUPFAM" id="SSF51445">
    <property type="entry name" value="(Trans)glycosidases"/>
    <property type="match status" value="1"/>
</dbReference>
<evidence type="ECO:0000259" key="5">
    <source>
        <dbReference type="Pfam" id="PF26410"/>
    </source>
</evidence>
<dbReference type="InterPro" id="IPR045053">
    <property type="entry name" value="MAN-like"/>
</dbReference>
<evidence type="ECO:0000256" key="2">
    <source>
        <dbReference type="ARBA" id="ARBA00012706"/>
    </source>
</evidence>
<dbReference type="PANTHER" id="PTHR31451:SF40">
    <property type="entry name" value="GLYCOSIDE HYDROLASE FAMILY 5 DOMAIN-CONTAINING PROTEIN"/>
    <property type="match status" value="1"/>
</dbReference>
<organism evidence="6 7">
    <name type="scientific">Terrimonas rubra</name>
    <dbReference type="NCBI Taxonomy" id="1035890"/>
    <lineage>
        <taxon>Bacteria</taxon>
        <taxon>Pseudomonadati</taxon>
        <taxon>Bacteroidota</taxon>
        <taxon>Chitinophagia</taxon>
        <taxon>Chitinophagales</taxon>
        <taxon>Chitinophagaceae</taxon>
        <taxon>Terrimonas</taxon>
    </lineage>
</organism>
<dbReference type="Proteomes" id="UP001597511">
    <property type="component" value="Unassembled WGS sequence"/>
</dbReference>
<dbReference type="PANTHER" id="PTHR31451">
    <property type="match status" value="1"/>
</dbReference>
<evidence type="ECO:0000256" key="3">
    <source>
        <dbReference type="ARBA" id="ARBA00022801"/>
    </source>
</evidence>
<comment type="caution">
    <text evidence="6">The sequence shown here is derived from an EMBL/GenBank/DDBJ whole genome shotgun (WGS) entry which is preliminary data.</text>
</comment>
<dbReference type="EMBL" id="JBHUOZ010000003">
    <property type="protein sequence ID" value="MFD2921026.1"/>
    <property type="molecule type" value="Genomic_DNA"/>
</dbReference>
<evidence type="ECO:0000256" key="4">
    <source>
        <dbReference type="ARBA" id="ARBA00023295"/>
    </source>
</evidence>
<dbReference type="InterPro" id="IPR017853">
    <property type="entry name" value="GH"/>
</dbReference>
<dbReference type="Pfam" id="PF26410">
    <property type="entry name" value="GH5_mannosidase"/>
    <property type="match status" value="1"/>
</dbReference>